<evidence type="ECO:0000256" key="16">
    <source>
        <dbReference type="PROSITE-ProRule" id="PRU00175"/>
    </source>
</evidence>
<name>A0AA89ASU6_9ASTE</name>
<evidence type="ECO:0000313" key="22">
    <source>
        <dbReference type="Proteomes" id="UP001188597"/>
    </source>
</evidence>
<dbReference type="InterPro" id="IPR027417">
    <property type="entry name" value="P-loop_NTPase"/>
</dbReference>
<keyword evidence="5 16" id="KW-0863">Zinc-finger</keyword>
<dbReference type="PANTHER" id="PTHR45626">
    <property type="entry name" value="TRANSCRIPTION TERMINATION FACTOR 2-RELATED"/>
    <property type="match status" value="1"/>
</dbReference>
<comment type="similarity">
    <text evidence="2">Belongs to the SNF2/RAD54 helicase family. RAD16 subfamily.</text>
</comment>
<dbReference type="PROSITE" id="PS51194">
    <property type="entry name" value="HELICASE_CTER"/>
    <property type="match status" value="1"/>
</dbReference>
<dbReference type="SMART" id="SM00490">
    <property type="entry name" value="HELICc"/>
    <property type="match status" value="1"/>
</dbReference>
<dbReference type="GO" id="GO:0008270">
    <property type="term" value="F:zinc ion binding"/>
    <property type="evidence" value="ECO:0007669"/>
    <property type="project" value="UniProtKB-KW"/>
</dbReference>
<dbReference type="InterPro" id="IPR018957">
    <property type="entry name" value="Znf_C3HC4_RING-type"/>
</dbReference>
<accession>A0AA89ASU6</accession>
<evidence type="ECO:0000256" key="14">
    <source>
        <dbReference type="ARBA" id="ARBA00023163"/>
    </source>
</evidence>
<evidence type="ECO:0000259" key="20">
    <source>
        <dbReference type="PROSITE" id="PS51194"/>
    </source>
</evidence>
<evidence type="ECO:0000256" key="6">
    <source>
        <dbReference type="ARBA" id="ARBA00022801"/>
    </source>
</evidence>
<keyword evidence="14" id="KW-0804">Transcription</keyword>
<feature type="region of interest" description="Disordered" evidence="17">
    <location>
        <begin position="37"/>
        <end position="99"/>
    </location>
</feature>
<dbReference type="InterPro" id="IPR038718">
    <property type="entry name" value="SNF2-like_sf"/>
</dbReference>
<comment type="subcellular location">
    <subcellularLocation>
        <location evidence="1">Nucleus</location>
    </subcellularLocation>
</comment>
<evidence type="ECO:0000256" key="9">
    <source>
        <dbReference type="ARBA" id="ARBA00022840"/>
    </source>
</evidence>
<feature type="region of interest" description="Disordered" evidence="17">
    <location>
        <begin position="1"/>
        <end position="21"/>
    </location>
</feature>
<keyword evidence="7" id="KW-0347">Helicase</keyword>
<dbReference type="GO" id="GO:0016787">
    <property type="term" value="F:hydrolase activity"/>
    <property type="evidence" value="ECO:0007669"/>
    <property type="project" value="UniProtKB-KW"/>
</dbReference>
<organism evidence="21 22">
    <name type="scientific">Escallonia herrerae</name>
    <dbReference type="NCBI Taxonomy" id="1293975"/>
    <lineage>
        <taxon>Eukaryota</taxon>
        <taxon>Viridiplantae</taxon>
        <taxon>Streptophyta</taxon>
        <taxon>Embryophyta</taxon>
        <taxon>Tracheophyta</taxon>
        <taxon>Spermatophyta</taxon>
        <taxon>Magnoliopsida</taxon>
        <taxon>eudicotyledons</taxon>
        <taxon>Gunneridae</taxon>
        <taxon>Pentapetalae</taxon>
        <taxon>asterids</taxon>
        <taxon>campanulids</taxon>
        <taxon>Escalloniales</taxon>
        <taxon>Escalloniaceae</taxon>
        <taxon>Escallonia</taxon>
    </lineage>
</organism>
<dbReference type="PANTHER" id="PTHR45626:SF16">
    <property type="entry name" value="ATP-DEPENDENT HELICASE ULS1"/>
    <property type="match status" value="1"/>
</dbReference>
<dbReference type="InterPro" id="IPR050628">
    <property type="entry name" value="SNF2_RAD54_helicase_TF"/>
</dbReference>
<dbReference type="SUPFAM" id="SSF52540">
    <property type="entry name" value="P-loop containing nucleoside triphosphate hydrolases"/>
    <property type="match status" value="2"/>
</dbReference>
<evidence type="ECO:0000256" key="12">
    <source>
        <dbReference type="ARBA" id="ARBA00023125"/>
    </source>
</evidence>
<dbReference type="Pfam" id="PF00271">
    <property type="entry name" value="Helicase_C"/>
    <property type="match status" value="1"/>
</dbReference>
<dbReference type="CDD" id="cd18793">
    <property type="entry name" value="SF2_C_SNF"/>
    <property type="match status" value="1"/>
</dbReference>
<dbReference type="FunFam" id="3.40.50.10810:FF:000068">
    <property type="entry name" value="SNF2 domain-containing protein / helicase domain-containing protein / zinc finger protein-like protein"/>
    <property type="match status" value="1"/>
</dbReference>
<dbReference type="PROSITE" id="PS00518">
    <property type="entry name" value="ZF_RING_1"/>
    <property type="match status" value="1"/>
</dbReference>
<evidence type="ECO:0000256" key="13">
    <source>
        <dbReference type="ARBA" id="ARBA00023158"/>
    </source>
</evidence>
<evidence type="ECO:0000256" key="7">
    <source>
        <dbReference type="ARBA" id="ARBA00022806"/>
    </source>
</evidence>
<evidence type="ECO:0000256" key="10">
    <source>
        <dbReference type="ARBA" id="ARBA00022853"/>
    </source>
</evidence>
<dbReference type="Proteomes" id="UP001188597">
    <property type="component" value="Unassembled WGS sequence"/>
</dbReference>
<evidence type="ECO:0000256" key="4">
    <source>
        <dbReference type="ARBA" id="ARBA00022741"/>
    </source>
</evidence>
<evidence type="ECO:0000256" key="17">
    <source>
        <dbReference type="SAM" id="MobiDB-lite"/>
    </source>
</evidence>
<keyword evidence="13" id="KW-0943">RNA-mediated gene silencing</keyword>
<evidence type="ECO:0008006" key="23">
    <source>
        <dbReference type="Google" id="ProtNLM"/>
    </source>
</evidence>
<dbReference type="SMART" id="SM00487">
    <property type="entry name" value="DEXDc"/>
    <property type="match status" value="1"/>
</dbReference>
<feature type="domain" description="Helicase ATP-binding" evidence="19">
    <location>
        <begin position="607"/>
        <end position="884"/>
    </location>
</feature>
<dbReference type="SUPFAM" id="SSF57850">
    <property type="entry name" value="RING/U-box"/>
    <property type="match status" value="1"/>
</dbReference>
<dbReference type="InterPro" id="IPR000330">
    <property type="entry name" value="SNF2_N"/>
</dbReference>
<feature type="compositionally biased region" description="Polar residues" evidence="17">
    <location>
        <begin position="676"/>
        <end position="697"/>
    </location>
</feature>
<evidence type="ECO:0000256" key="8">
    <source>
        <dbReference type="ARBA" id="ARBA00022833"/>
    </source>
</evidence>
<dbReference type="GO" id="GO:0005524">
    <property type="term" value="F:ATP binding"/>
    <property type="evidence" value="ECO:0007669"/>
    <property type="project" value="UniProtKB-KW"/>
</dbReference>
<dbReference type="InterPro" id="IPR001650">
    <property type="entry name" value="Helicase_C-like"/>
</dbReference>
<dbReference type="Gene3D" id="3.40.50.300">
    <property type="entry name" value="P-loop containing nucleotide triphosphate hydrolases"/>
    <property type="match status" value="1"/>
</dbReference>
<feature type="compositionally biased region" description="Low complexity" evidence="17">
    <location>
        <begin position="1109"/>
        <end position="1120"/>
    </location>
</feature>
<evidence type="ECO:0000256" key="5">
    <source>
        <dbReference type="ARBA" id="ARBA00022771"/>
    </source>
</evidence>
<feature type="domain" description="Helicase C-terminal" evidence="20">
    <location>
        <begin position="1237"/>
        <end position="1396"/>
    </location>
</feature>
<sequence length="1403" mass="153490">MLMTDDNYWPPNQFSAGDDADDQLSINLDSLWQILGDTPDSAAQNRPEDSSLKTMGAESEEASSVLTKLPGTVRLSASFNSEASDSRTRGSDGSAESSGNSVIFDCANLEPSIQNGSPVHSSSGSLTDWVLQVSSRETSAADRDVITQIASSCSREETKETQSEVPHRSATFSFASGDSIHVSDIGGAWDSKYQRNEAEFEFRFYDVSDSSFNQSRENSGISQGTYCDSGEAPFGEMSFMDVDIGYNGASYTQSSSCEFPGATSQASGQYSAMQYSMSPEDSLYFSPTRDYLPGNFFLESVSTDDEIVGNIKEEREGLVTHNAGSSDLSDLRFFDSQMGRGGGAVSEASLHGYSGVRGLSVKSEDGNLAWNTSKHSQPKLSCKNEAVSAKEEKDGELSQGASLQSFKTFDGVVRRKSSDLAELSDNKSLLQSLSSKSAVAAKYEREDLFLSSEGAHHALDKTEDESCRGLIPEFYKKEETDMLTQFKNRASVSHQSVQGKALVYGSDLDDDSDICILEDLSEPACQSFSSSNGRSLVTPIHSSVGDPLNHMGVGGVRLKSIDERLVYRVALQDLSQPRSEATPPDGLVAVPLLRHQRIALAWMIQKEIASLNCRGGILADDQGLGKTISTIALILTERSPSSVLCTMNNQKRETETLNLEDDEEGELQLDGSTHNVESCQVNTSRSSTKMRNPSVNTKGRPAAGTLVVCPTSVLRQWSEELHNKVTSKANLSILVYHGSNRTKDPVELAKFDVVLTTYAIVSMEVPKQPLADEINNETEKQNHGIPMGLSSSKKRKYPPSSTNRSYKGKKGMDSELFEAVARPLAKVEWFRVVLDEAQSIKNHRTQTARACWGLRAKRRWCLSGTPVQNSIDDLYSYFRFLKYEPYAAYKSFCSTIKAPIQKSPTKGYRKLQAVLKTFMLRRTKGTLLDGEPVISLPPKTIELKKVDFTVEERDFYCRLEADSRAQFAEYAAAGTVKQNYVNILLMLLRLRQACDHPLLVGGCGSDSVWRTSVETAKKLPREKQVHLLRCLEASLAICGICNDPPEDAAVTTCGHVFCNPCICEHLTGDEKQCPTADCKARLCVSSVFSRATLRSTLDHTGQESNTECSGAESGSSETVSSVGSFDSSKIKAALEFLQALSKPCKVTSSSSSLMSLEESSSCRRVASDPFPGKLLEDTTSNQKMDSCRGSNDLVSVVEEKAIALSGGSLISVDESSSCPKKSSDPLITNKKMDLDRGSNDVVSVVGEKAIVFSQWTRMLDLLENGLKISAINYRRLDGTMSVAARDKAVKDFNNLPEVSVMVMSLKAASLGLNMVAACHVLLLDLWWNPTTEDQAIDRAHRIGQTRPVKVLRLTVKDTVEDRILALQQKKREMVSSAFGEDETGSGQTRLTVEDLNYLFSFND</sequence>
<dbReference type="GO" id="GO:0005634">
    <property type="term" value="C:nucleus"/>
    <property type="evidence" value="ECO:0007669"/>
    <property type="project" value="UniProtKB-SubCell"/>
</dbReference>
<evidence type="ECO:0000259" key="19">
    <source>
        <dbReference type="PROSITE" id="PS51192"/>
    </source>
</evidence>
<feature type="domain" description="RING-type" evidence="18">
    <location>
        <begin position="1038"/>
        <end position="1074"/>
    </location>
</feature>
<keyword evidence="8" id="KW-0862">Zinc</keyword>
<dbReference type="SMART" id="SM00184">
    <property type="entry name" value="RING"/>
    <property type="match status" value="1"/>
</dbReference>
<evidence type="ECO:0000256" key="1">
    <source>
        <dbReference type="ARBA" id="ARBA00004123"/>
    </source>
</evidence>
<dbReference type="GO" id="GO:0006281">
    <property type="term" value="P:DNA repair"/>
    <property type="evidence" value="ECO:0007669"/>
    <property type="project" value="TreeGrafter"/>
</dbReference>
<dbReference type="GO" id="GO:0004386">
    <property type="term" value="F:helicase activity"/>
    <property type="evidence" value="ECO:0007669"/>
    <property type="project" value="UniProtKB-KW"/>
</dbReference>
<dbReference type="PROSITE" id="PS51192">
    <property type="entry name" value="HELICASE_ATP_BIND_1"/>
    <property type="match status" value="1"/>
</dbReference>
<protein>
    <recommendedName>
        <fullName evidence="23">Helicase-like transcription factor CHR28</fullName>
    </recommendedName>
</protein>
<keyword evidence="22" id="KW-1185">Reference proteome</keyword>
<dbReference type="EMBL" id="JAVXUP010001138">
    <property type="protein sequence ID" value="KAK3015539.1"/>
    <property type="molecule type" value="Genomic_DNA"/>
</dbReference>
<dbReference type="CDD" id="cd18008">
    <property type="entry name" value="DEXDc_SHPRH-like"/>
    <property type="match status" value="1"/>
</dbReference>
<keyword evidence="12" id="KW-0238">DNA-binding</keyword>
<keyword evidence="15" id="KW-0539">Nucleus</keyword>
<gene>
    <name evidence="21" type="ORF">RJ639_006670</name>
</gene>
<keyword evidence="11" id="KW-0805">Transcription regulation</keyword>
<dbReference type="InterPro" id="IPR001841">
    <property type="entry name" value="Znf_RING"/>
</dbReference>
<dbReference type="Gene3D" id="3.30.40.10">
    <property type="entry name" value="Zinc/RING finger domain, C3HC4 (zinc finger)"/>
    <property type="match status" value="1"/>
</dbReference>
<dbReference type="GO" id="GO:0008094">
    <property type="term" value="F:ATP-dependent activity, acting on DNA"/>
    <property type="evidence" value="ECO:0007669"/>
    <property type="project" value="TreeGrafter"/>
</dbReference>
<evidence type="ECO:0000259" key="18">
    <source>
        <dbReference type="PROSITE" id="PS50089"/>
    </source>
</evidence>
<reference evidence="21" key="1">
    <citation type="submission" date="2022-12" db="EMBL/GenBank/DDBJ databases">
        <title>Draft genome assemblies for two species of Escallonia (Escalloniales).</title>
        <authorList>
            <person name="Chanderbali A."/>
            <person name="Dervinis C."/>
            <person name="Anghel I."/>
            <person name="Soltis D."/>
            <person name="Soltis P."/>
            <person name="Zapata F."/>
        </authorList>
    </citation>
    <scope>NUCLEOTIDE SEQUENCE</scope>
    <source>
        <strain evidence="21">UCBG64.0493</strain>
        <tissue evidence="21">Leaf</tissue>
    </source>
</reference>
<evidence type="ECO:0000256" key="11">
    <source>
        <dbReference type="ARBA" id="ARBA00023015"/>
    </source>
</evidence>
<dbReference type="InterPro" id="IPR017907">
    <property type="entry name" value="Znf_RING_CS"/>
</dbReference>
<dbReference type="GO" id="GO:0003677">
    <property type="term" value="F:DNA binding"/>
    <property type="evidence" value="ECO:0007669"/>
    <property type="project" value="UniProtKB-KW"/>
</dbReference>
<keyword evidence="9" id="KW-0067">ATP-binding</keyword>
<dbReference type="Pfam" id="PF00176">
    <property type="entry name" value="SNF2-rel_dom"/>
    <property type="match status" value="1"/>
</dbReference>
<proteinExistence type="inferred from homology"/>
<keyword evidence="10" id="KW-0156">Chromatin regulator</keyword>
<feature type="region of interest" description="Disordered" evidence="17">
    <location>
        <begin position="1098"/>
        <end position="1120"/>
    </location>
</feature>
<evidence type="ECO:0000256" key="3">
    <source>
        <dbReference type="ARBA" id="ARBA00022723"/>
    </source>
</evidence>
<dbReference type="FunFam" id="3.40.50.10810:FF:000071">
    <property type="entry name" value="SNF2 domain-containing protein / helicase domain-containing protein / zinc finger protein-like protein"/>
    <property type="match status" value="1"/>
</dbReference>
<keyword evidence="4" id="KW-0547">Nucleotide-binding</keyword>
<feature type="region of interest" description="Disordered" evidence="17">
    <location>
        <begin position="774"/>
        <end position="809"/>
    </location>
</feature>
<evidence type="ECO:0000256" key="15">
    <source>
        <dbReference type="ARBA" id="ARBA00023242"/>
    </source>
</evidence>
<evidence type="ECO:0000313" key="21">
    <source>
        <dbReference type="EMBL" id="KAK3015539.1"/>
    </source>
</evidence>
<dbReference type="Pfam" id="PF00097">
    <property type="entry name" value="zf-C3HC4"/>
    <property type="match status" value="1"/>
</dbReference>
<feature type="region of interest" description="Disordered" evidence="17">
    <location>
        <begin position="676"/>
        <end position="702"/>
    </location>
</feature>
<keyword evidence="6" id="KW-0378">Hydrolase</keyword>
<evidence type="ECO:0000256" key="2">
    <source>
        <dbReference type="ARBA" id="ARBA00008438"/>
    </source>
</evidence>
<dbReference type="PROSITE" id="PS50089">
    <property type="entry name" value="ZF_RING_2"/>
    <property type="match status" value="1"/>
</dbReference>
<comment type="caution">
    <text evidence="21">The sequence shown here is derived from an EMBL/GenBank/DDBJ whole genome shotgun (WGS) entry which is preliminary data.</text>
</comment>
<dbReference type="Gene3D" id="3.40.50.10810">
    <property type="entry name" value="Tandem AAA-ATPase domain"/>
    <property type="match status" value="3"/>
</dbReference>
<dbReference type="GO" id="GO:0080188">
    <property type="term" value="P:gene silencing by siRNA-directed DNA methylation"/>
    <property type="evidence" value="ECO:0007669"/>
    <property type="project" value="UniProtKB-ARBA"/>
</dbReference>
<keyword evidence="3" id="KW-0479">Metal-binding</keyword>
<dbReference type="InterPro" id="IPR049730">
    <property type="entry name" value="SNF2/RAD54-like_C"/>
</dbReference>
<dbReference type="InterPro" id="IPR014001">
    <property type="entry name" value="Helicase_ATP-bd"/>
</dbReference>
<dbReference type="InterPro" id="IPR013083">
    <property type="entry name" value="Znf_RING/FYVE/PHD"/>
</dbReference>